<evidence type="ECO:0000256" key="5">
    <source>
        <dbReference type="SAM" id="MobiDB-lite"/>
    </source>
</evidence>
<feature type="transmembrane region" description="Helical" evidence="6">
    <location>
        <begin position="191"/>
        <end position="211"/>
    </location>
</feature>
<feature type="transmembrane region" description="Helical" evidence="6">
    <location>
        <begin position="153"/>
        <end position="171"/>
    </location>
</feature>
<dbReference type="PANTHER" id="PTHR11040">
    <property type="entry name" value="ZINC/IRON TRANSPORTER"/>
    <property type="match status" value="1"/>
</dbReference>
<protein>
    <submittedName>
        <fullName evidence="7">ZIP family metal transporter</fullName>
    </submittedName>
</protein>
<feature type="transmembrane region" description="Helical" evidence="6">
    <location>
        <begin position="223"/>
        <end position="241"/>
    </location>
</feature>
<evidence type="ECO:0000256" key="4">
    <source>
        <dbReference type="ARBA" id="ARBA00023136"/>
    </source>
</evidence>
<keyword evidence="4 6" id="KW-0472">Membrane</keyword>
<proteinExistence type="predicted"/>
<evidence type="ECO:0000256" key="1">
    <source>
        <dbReference type="ARBA" id="ARBA00004141"/>
    </source>
</evidence>
<feature type="transmembrane region" description="Helical" evidence="6">
    <location>
        <begin position="31"/>
        <end position="53"/>
    </location>
</feature>
<reference evidence="7 8" key="1">
    <citation type="submission" date="2020-08" db="EMBL/GenBank/DDBJ databases">
        <title>Sphingobacterium sp. DN04309 isolated from aquaculture water.</title>
        <authorList>
            <person name="Zhang M."/>
        </authorList>
    </citation>
    <scope>NUCLEOTIDE SEQUENCE [LARGE SCALE GENOMIC DNA]</scope>
    <source>
        <strain evidence="7 8">DN04309</strain>
    </source>
</reference>
<feature type="transmembrane region" description="Helical" evidence="6">
    <location>
        <begin position="6"/>
        <end position="24"/>
    </location>
</feature>
<comment type="caution">
    <text evidence="7">The sequence shown here is derived from an EMBL/GenBank/DDBJ whole genome shotgun (WGS) entry which is preliminary data.</text>
</comment>
<sequence>MSPFLIVAILFISASIAGLAVFFVKRDNTNYLKLILSFSGAYLFAITVLHLIPHAYTEGNTSPEVIGLYILGGFIFQLLLEQFSQGIEHGHIHHHEAGFPLGIMISLCLHAFLEGMPLVSGHQSQLVFGIAVHHIPAAFALGSLLLNTRLSKNAIIVLLLVFASMTPLGFLTSNVLSDGEVSNLSQHFDKIMAVVIGIFLHISTTILFESGSADHHHFNKKKMAAVFLGIALSLTTFLFPAHDHSHGGHQHGTEEHDLHEHKDEHHDHNHEGHDHNNHEDHNH</sequence>
<keyword evidence="3 6" id="KW-1133">Transmembrane helix</keyword>
<dbReference type="Pfam" id="PF02535">
    <property type="entry name" value="Zip"/>
    <property type="match status" value="2"/>
</dbReference>
<evidence type="ECO:0000256" key="6">
    <source>
        <dbReference type="SAM" id="Phobius"/>
    </source>
</evidence>
<comment type="subcellular location">
    <subcellularLocation>
        <location evidence="1">Membrane</location>
        <topology evidence="1">Multi-pass membrane protein</topology>
    </subcellularLocation>
</comment>
<dbReference type="EMBL" id="JACOIJ010000001">
    <property type="protein sequence ID" value="MBD1428013.1"/>
    <property type="molecule type" value="Genomic_DNA"/>
</dbReference>
<gene>
    <name evidence="7" type="ORF">H8B04_00270</name>
</gene>
<dbReference type="Proteomes" id="UP000651271">
    <property type="component" value="Unassembled WGS sequence"/>
</dbReference>
<evidence type="ECO:0000256" key="2">
    <source>
        <dbReference type="ARBA" id="ARBA00022692"/>
    </source>
</evidence>
<keyword evidence="2 6" id="KW-0812">Transmembrane</keyword>
<dbReference type="InterPro" id="IPR003689">
    <property type="entry name" value="ZIP"/>
</dbReference>
<organism evidence="7 8">
    <name type="scientific">Sphingobacterium litopenaei</name>
    <dbReference type="NCBI Taxonomy" id="2763500"/>
    <lineage>
        <taxon>Bacteria</taxon>
        <taxon>Pseudomonadati</taxon>
        <taxon>Bacteroidota</taxon>
        <taxon>Sphingobacteriia</taxon>
        <taxon>Sphingobacteriales</taxon>
        <taxon>Sphingobacteriaceae</taxon>
        <taxon>Sphingobacterium</taxon>
    </lineage>
</organism>
<feature type="transmembrane region" description="Helical" evidence="6">
    <location>
        <begin position="125"/>
        <end position="146"/>
    </location>
</feature>
<feature type="region of interest" description="Disordered" evidence="5">
    <location>
        <begin position="244"/>
        <end position="283"/>
    </location>
</feature>
<evidence type="ECO:0000313" key="8">
    <source>
        <dbReference type="Proteomes" id="UP000651271"/>
    </source>
</evidence>
<keyword evidence="8" id="KW-1185">Reference proteome</keyword>
<name>A0ABR7Y9N7_9SPHI</name>
<evidence type="ECO:0000313" key="7">
    <source>
        <dbReference type="EMBL" id="MBD1428013.1"/>
    </source>
</evidence>
<accession>A0ABR7Y9N7</accession>
<evidence type="ECO:0000256" key="3">
    <source>
        <dbReference type="ARBA" id="ARBA00022989"/>
    </source>
</evidence>
<dbReference type="RefSeq" id="WP_190301092.1">
    <property type="nucleotide sequence ID" value="NZ_JACOIJ010000001.1"/>
</dbReference>
<dbReference type="PANTHER" id="PTHR11040:SF44">
    <property type="entry name" value="PROTEIN ZNTC-RELATED"/>
    <property type="match status" value="1"/>
</dbReference>